<dbReference type="Pfam" id="PF13517">
    <property type="entry name" value="FG-GAP_3"/>
    <property type="match status" value="3"/>
</dbReference>
<keyword evidence="5" id="KW-1185">Reference proteome</keyword>
<dbReference type="PANTHER" id="PTHR16026:SF0">
    <property type="entry name" value="CARTILAGE ACIDIC PROTEIN 1"/>
    <property type="match status" value="1"/>
</dbReference>
<dbReference type="PROSITE" id="PS51257">
    <property type="entry name" value="PROKAR_LIPOPROTEIN"/>
    <property type="match status" value="1"/>
</dbReference>
<evidence type="ECO:0000313" key="4">
    <source>
        <dbReference type="EMBL" id="QDV35098.1"/>
    </source>
</evidence>
<feature type="domain" description="ASPIC/UnbV" evidence="3">
    <location>
        <begin position="723"/>
        <end position="794"/>
    </location>
</feature>
<name>A0A518H2M8_9BACT</name>
<evidence type="ECO:0000256" key="2">
    <source>
        <dbReference type="SAM" id="MobiDB-lite"/>
    </source>
</evidence>
<protein>
    <submittedName>
        <fullName evidence="4">FG-GAP repeat protein</fullName>
    </submittedName>
</protein>
<dbReference type="OrthoDB" id="5287961at2"/>
<dbReference type="Gene3D" id="2.130.10.130">
    <property type="entry name" value="Integrin alpha, N-terminal"/>
    <property type="match status" value="1"/>
</dbReference>
<gene>
    <name evidence="4" type="ORF">ElP_30000</name>
</gene>
<dbReference type="Pfam" id="PF07593">
    <property type="entry name" value="UnbV_ASPIC"/>
    <property type="match status" value="1"/>
</dbReference>
<dbReference type="AlphaFoldDB" id="A0A518H2M8"/>
<dbReference type="Proteomes" id="UP000317835">
    <property type="component" value="Chromosome"/>
</dbReference>
<feature type="region of interest" description="Disordered" evidence="2">
    <location>
        <begin position="31"/>
        <end position="54"/>
    </location>
</feature>
<dbReference type="EMBL" id="CP036426">
    <property type="protein sequence ID" value="QDV35098.1"/>
    <property type="molecule type" value="Genomic_DNA"/>
</dbReference>
<dbReference type="SUPFAM" id="SSF69318">
    <property type="entry name" value="Integrin alpha N-terminal domain"/>
    <property type="match status" value="1"/>
</dbReference>
<dbReference type="RefSeq" id="WP_145270456.1">
    <property type="nucleotide sequence ID" value="NZ_CP036426.1"/>
</dbReference>
<reference evidence="4 5" key="1">
    <citation type="submission" date="2019-02" db="EMBL/GenBank/DDBJ databases">
        <title>Deep-cultivation of Planctomycetes and their phenomic and genomic characterization uncovers novel biology.</title>
        <authorList>
            <person name="Wiegand S."/>
            <person name="Jogler M."/>
            <person name="Boedeker C."/>
            <person name="Pinto D."/>
            <person name="Vollmers J."/>
            <person name="Rivas-Marin E."/>
            <person name="Kohn T."/>
            <person name="Peeters S.H."/>
            <person name="Heuer A."/>
            <person name="Rast P."/>
            <person name="Oberbeckmann S."/>
            <person name="Bunk B."/>
            <person name="Jeske O."/>
            <person name="Meyerdierks A."/>
            <person name="Storesund J.E."/>
            <person name="Kallscheuer N."/>
            <person name="Luecker S."/>
            <person name="Lage O.M."/>
            <person name="Pohl T."/>
            <person name="Merkel B.J."/>
            <person name="Hornburger P."/>
            <person name="Mueller R.-W."/>
            <person name="Bruemmer F."/>
            <person name="Labrenz M."/>
            <person name="Spormann A.M."/>
            <person name="Op den Camp H."/>
            <person name="Overmann J."/>
            <person name="Amann R."/>
            <person name="Jetten M.S.M."/>
            <person name="Mascher T."/>
            <person name="Medema M.H."/>
            <person name="Devos D.P."/>
            <person name="Kaster A.-K."/>
            <person name="Ovreas L."/>
            <person name="Rohde M."/>
            <person name="Galperin M.Y."/>
            <person name="Jogler C."/>
        </authorList>
    </citation>
    <scope>NUCLEOTIDE SEQUENCE [LARGE SCALE GENOMIC DNA]</scope>
    <source>
        <strain evidence="4 5">ElP</strain>
    </source>
</reference>
<dbReference type="KEGG" id="tpla:ElP_30000"/>
<dbReference type="PANTHER" id="PTHR16026">
    <property type="entry name" value="CARTILAGE ACIDIC PROTEIN 1"/>
    <property type="match status" value="1"/>
</dbReference>
<organism evidence="4 5">
    <name type="scientific">Tautonia plasticadhaerens</name>
    <dbReference type="NCBI Taxonomy" id="2527974"/>
    <lineage>
        <taxon>Bacteria</taxon>
        <taxon>Pseudomonadati</taxon>
        <taxon>Planctomycetota</taxon>
        <taxon>Planctomycetia</taxon>
        <taxon>Isosphaerales</taxon>
        <taxon>Isosphaeraceae</taxon>
        <taxon>Tautonia</taxon>
    </lineage>
</organism>
<dbReference type="InterPro" id="IPR028994">
    <property type="entry name" value="Integrin_alpha_N"/>
</dbReference>
<evidence type="ECO:0000256" key="1">
    <source>
        <dbReference type="ARBA" id="ARBA00022729"/>
    </source>
</evidence>
<dbReference type="InterPro" id="IPR011519">
    <property type="entry name" value="UnbV_ASPIC"/>
</dbReference>
<sequence length="802" mass="84893">MDRPNPTRATIRAPWIAVVLLLLAQGCRRPPEPGPAGRVDRDAGPAEAESVVEGPALSPAERYLDVPPYGAELVDDSGFTLATTFMAPVADRGDLDQVAAAIRDRARRGIAEVERTLAKVDPDDPEGPQLVVKFRRELALLHLYEGDFAEADHQLGLAAEAAEDPLVPVGLRANLEALRAVAALRRGETENCVACVGPSSCLWPIAPEAVHLLPGGASEAVDRLSAYIEQRPEDLAMRWVLGIALTVLGRDPSGVLPLEPPALDTAIRRLDNVALPAGLLAGGPDMAGGSAFDDFDGDGLPDLFWTSYETDSGARLFLNEGDGTFSDASADAGLDGQILAVNCTHADFDNDGNLDVLLLRGGWENPAPLGLLRNLGGGRFEDVTRAAGLSGPIASQSAAWGDFDRDGHLDLFVCGESRGGSLESSNLFADVDSLDGDERSRLCRLYHNNGDGTFADVTDPAGVANGRYAKGAAWGDLDDDGLPDLYVSNMAAPNRLYRNNGDGTFTDLAPDLGAAGPRDGFSCGWLDFDNDGDLDVFATDYSGDLLDFVADRVDGPAPRRDPGFGNPGPDGFAQARLVGRSLPRLYRNNGDGTFTDLAPELGLDRVFLPMGSNFGDVDGDGYLDLYLATGRPGYSYLMPNVLLRNDRARRFVDATASSGTGHLQKGHGVSFADGDGDGDLDLFVQLGGAVPGDRSYNALFRNPGHGNRWVTLKLIGIRSNRSAIGARIRVDVREPGGSTRSIHRLVSGGSSFGGNSLAQTIGLGDAEAIESVTIRWPIAGAEPQVLRGVPIDQLTEIVEPAD</sequence>
<evidence type="ECO:0000313" key="5">
    <source>
        <dbReference type="Proteomes" id="UP000317835"/>
    </source>
</evidence>
<evidence type="ECO:0000259" key="3">
    <source>
        <dbReference type="Pfam" id="PF07593"/>
    </source>
</evidence>
<dbReference type="InterPro" id="IPR013517">
    <property type="entry name" value="FG-GAP"/>
</dbReference>
<keyword evidence="1" id="KW-0732">Signal</keyword>
<dbReference type="InterPro" id="IPR027039">
    <property type="entry name" value="Crtac1"/>
</dbReference>
<proteinExistence type="predicted"/>
<accession>A0A518H2M8</accession>